<feature type="region of interest" description="Disordered" evidence="6">
    <location>
        <begin position="435"/>
        <end position="480"/>
    </location>
</feature>
<dbReference type="InterPro" id="IPR000949">
    <property type="entry name" value="ELM2_dom"/>
</dbReference>
<dbReference type="Pfam" id="PF13831">
    <property type="entry name" value="PHD_2"/>
    <property type="match status" value="1"/>
</dbReference>
<dbReference type="InterPro" id="IPR011011">
    <property type="entry name" value="Znf_FYVE_PHD"/>
</dbReference>
<feature type="region of interest" description="Disordered" evidence="6">
    <location>
        <begin position="1065"/>
        <end position="1084"/>
    </location>
</feature>
<evidence type="ECO:0000256" key="6">
    <source>
        <dbReference type="SAM" id="MobiDB-lite"/>
    </source>
</evidence>
<reference evidence="12 13" key="1">
    <citation type="submission" date="2015-06" db="EMBL/GenBank/DDBJ databases">
        <title>Draft genome of the ant-associated black yeast Phialophora attae CBS 131958.</title>
        <authorList>
            <person name="Moreno L.F."/>
            <person name="Stielow B.J."/>
            <person name="de Hoog S."/>
            <person name="Vicente V.A."/>
            <person name="Weiss V.A."/>
            <person name="de Vries M."/>
            <person name="Cruz L.M."/>
            <person name="Souza E.M."/>
        </authorList>
    </citation>
    <scope>NUCLEOTIDE SEQUENCE [LARGE SCALE GENOMIC DNA]</scope>
    <source>
        <strain evidence="12 13">CBS 131958</strain>
    </source>
</reference>
<evidence type="ECO:0000259" key="7">
    <source>
        <dbReference type="PROSITE" id="PS50016"/>
    </source>
</evidence>
<keyword evidence="3" id="KW-0862">Zinc</keyword>
<comment type="caution">
    <text evidence="12">The sequence shown here is derived from an EMBL/GenBank/DDBJ whole genome shotgun (WGS) entry which is preliminary data.</text>
</comment>
<feature type="compositionally biased region" description="Pro residues" evidence="6">
    <location>
        <begin position="1558"/>
        <end position="1580"/>
    </location>
</feature>
<dbReference type="CDD" id="cd15571">
    <property type="entry name" value="ePHD"/>
    <property type="match status" value="1"/>
</dbReference>
<keyword evidence="13" id="KW-1185">Reference proteome</keyword>
<dbReference type="GO" id="GO:0048189">
    <property type="term" value="C:Lid2 complex"/>
    <property type="evidence" value="ECO:0007669"/>
    <property type="project" value="TreeGrafter"/>
</dbReference>
<dbReference type="STRING" id="1664694.A0A0N1H2M4"/>
<dbReference type="InterPro" id="IPR017884">
    <property type="entry name" value="SANT_dom"/>
</dbReference>
<evidence type="ECO:0000256" key="5">
    <source>
        <dbReference type="PROSITE-ProRule" id="PRU00146"/>
    </source>
</evidence>
<feature type="region of interest" description="Disordered" evidence="6">
    <location>
        <begin position="807"/>
        <end position="826"/>
    </location>
</feature>
<feature type="compositionally biased region" description="Low complexity" evidence="6">
    <location>
        <begin position="165"/>
        <end position="178"/>
    </location>
</feature>
<dbReference type="Pfam" id="PF00628">
    <property type="entry name" value="PHD"/>
    <property type="match status" value="1"/>
</dbReference>
<feature type="compositionally biased region" description="Basic and acidic residues" evidence="6">
    <location>
        <begin position="759"/>
        <end position="771"/>
    </location>
</feature>
<dbReference type="InterPro" id="IPR009057">
    <property type="entry name" value="Homeodomain-like_sf"/>
</dbReference>
<protein>
    <submittedName>
        <fullName evidence="12">Lid2 complex component snt2</fullName>
    </submittedName>
</protein>
<feature type="compositionally biased region" description="Polar residues" evidence="6">
    <location>
        <begin position="435"/>
        <end position="445"/>
    </location>
</feature>
<feature type="domain" description="PHD-type" evidence="7">
    <location>
        <begin position="374"/>
        <end position="426"/>
    </location>
</feature>
<feature type="compositionally biased region" description="Pro residues" evidence="6">
    <location>
        <begin position="1454"/>
        <end position="1463"/>
    </location>
</feature>
<feature type="region of interest" description="Disordered" evidence="6">
    <location>
        <begin position="144"/>
        <end position="181"/>
    </location>
</feature>
<feature type="region of interest" description="Disordered" evidence="6">
    <location>
        <begin position="1255"/>
        <end position="1319"/>
    </location>
</feature>
<accession>A0A0N1H2M4</accession>
<organism evidence="12 13">
    <name type="scientific">Cyphellophora attinorum</name>
    <dbReference type="NCBI Taxonomy" id="1664694"/>
    <lineage>
        <taxon>Eukaryota</taxon>
        <taxon>Fungi</taxon>
        <taxon>Dikarya</taxon>
        <taxon>Ascomycota</taxon>
        <taxon>Pezizomycotina</taxon>
        <taxon>Eurotiomycetes</taxon>
        <taxon>Chaetothyriomycetidae</taxon>
        <taxon>Chaetothyriales</taxon>
        <taxon>Cyphellophoraceae</taxon>
        <taxon>Cyphellophora</taxon>
    </lineage>
</organism>
<dbReference type="PROSITE" id="PS50016">
    <property type="entry name" value="ZF_PHD_2"/>
    <property type="match status" value="1"/>
</dbReference>
<dbReference type="Gene3D" id="1.10.10.60">
    <property type="entry name" value="Homeodomain-like"/>
    <property type="match status" value="1"/>
</dbReference>
<evidence type="ECO:0000256" key="4">
    <source>
        <dbReference type="ARBA" id="ARBA00023242"/>
    </source>
</evidence>
<sequence>MATNDDIPDPLGSDAPPTHQQPLPPISKPLDYLPPPRPKYDAQSAATPDPADVDDEVPQSQPMTATHSNSSQNGDGDASAPYGTRSRNRGPRINYADDKELDLEIELPGLPEFHDTYEWLLGHQRCSNFEWRSCSSAKGSCVPATQAKVPAPTPAPAPSKKRKQPPASSAAASGTTTPFALGPQMHAQPAHYVVSNVMSFSKSEARLNAKDQLIADDGTTLAANEHAYFICEPPGDPYYLARIMEFLHANNDPAAPVDAIRVNWYYRPKDIGRRVQDTRCVIASMHSDTCPIASLRGKCNIQHLNDIDNLETYRKQKDSFWFDKLYDRYMHRYYEVIPTSKVVNVPQRVKDVLDERWKFVLIEVGRSRDLTSASKRCIRCEQFAANNDSVDCAVCKNTYHMRCVRPALARKPARGFAWACAACSRKQDLMLEARNTPTLSESAQTPDEEMVDEEDSDNLAPPNETRESSAMPEEHPPPTAAQLAQANLWPWRYLGVHSRVEDALDYDDRIYPRASSRLGPRHQANVNIWHGRPVELVKPADIKKKYQKSAGSKKDGKMSKETLAQLEAERDQRQKRPKWVLDEPVGYIARGHDEAVEVRGKKEHTAQVIFKMPESGSSSGRGLEDAQKPTVTEAEIDEYIAQVKKLAGQYDVQTTSVDLLTKAIEKLQANDYDAEKALAAMRGLSKRTDLKMPDLNREEVKRFEEGVGKYGSELHLVARHVGTVKEARIVRFYYMWKKTDRGRQIWGSFEGRKSKKDSKKADKGADGKVEDVADDGDDSAYDNAKAAAKKRGFECKFCATRHSRQWRRAPNTSPGTLVPADSASKNSKDKSNWLLLALCGKCAYLWRRYAIQYENIEEISKKIAAAGGRAAKRKIDEELLQIHYEAHSAAGDPISMQTANEVHKAGVEIPQSIIQYDEPPKKKTKGDKDAAIPSGVAPDIVVEKKKPAEKVPEAPLEPEAPRVKVHPCAVCHVIECPGQELLKCRDCRLHVHGVCYGVSPTANVKPWFCDMCRNDQILQVSTIYECLLCPVTYTHQELMEPLRISHKKKSDREREKERVEREMVAEASRRWRQQQEAAGRPVNPREALKRTAWNNWTHIVCALWTPEIKFGDAELLDAAEGVGYIPPERYEGVCKICKTSGKKPVHTCHQPGCNATFHIGCAHQANYIFGFDITPVKGSRRDSVQTVKFGNEGGLAVPAIWCASHGATTFVHSMVEQTEDGQIALQVFARKYKQADTSITGTVRRAQQFNLSAPLAAQPTQQPARQPTITNGASSSGPERTTRRRRGSRSPSPNADPDEMEVDGPDAGHESTDTDPSKRKCCSCLVEVSPKWWPVQQPVAGRSVTPPPARENHPEQPHVNGIVASPQVESSSSHAPGEVITNGIVKHEPKEPENPNATPQAPGEMWQCHKCHVGKVAPPSSPSQVRPRPRTAAEPESDPIAEAPAFTSSSAYPFAPPRPPPLEGPLTPHAHPAVAPPVPAHHSPWGHTNAPWPPPAPFMRDPGEVANRYGPRPPPPAGYPHQPSWDSPLERSSSQIHYGPPPTAAAGHHSPPTAGYGVPPPPPGPPLPLGPAPTRAPSPPRYDAGFAGLGIGGPPMRPGHSQIREDHRSMATVHHPHRAHHQLRVGQSLGQSLSRQRVHHRSTHKRNR</sequence>
<dbReference type="Proteomes" id="UP000038010">
    <property type="component" value="Unassembled WGS sequence"/>
</dbReference>
<feature type="compositionally biased region" description="Low complexity" evidence="6">
    <location>
        <begin position="1464"/>
        <end position="1473"/>
    </location>
</feature>
<dbReference type="GO" id="GO:0004842">
    <property type="term" value="F:ubiquitin-protein transferase activity"/>
    <property type="evidence" value="ECO:0007669"/>
    <property type="project" value="TreeGrafter"/>
</dbReference>
<dbReference type="InterPro" id="IPR001965">
    <property type="entry name" value="Znf_PHD"/>
</dbReference>
<dbReference type="Gene3D" id="3.30.40.10">
    <property type="entry name" value="Zinc/RING finger domain, C3HC4 (zinc finger)"/>
    <property type="match status" value="3"/>
</dbReference>
<dbReference type="VEuPathDB" id="FungiDB:AB675_5870"/>
<dbReference type="PANTHER" id="PTHR47672:SF1">
    <property type="entry name" value="E3 UBIQUITIN-PROTEIN LIGASE SNT2"/>
    <property type="match status" value="1"/>
</dbReference>
<evidence type="ECO:0000259" key="11">
    <source>
        <dbReference type="PROSITE" id="PS51805"/>
    </source>
</evidence>
<dbReference type="SUPFAM" id="SSF46689">
    <property type="entry name" value="Homeodomain-like"/>
    <property type="match status" value="1"/>
</dbReference>
<dbReference type="PROSITE" id="PS51156">
    <property type="entry name" value="ELM2"/>
    <property type="match status" value="1"/>
</dbReference>
<evidence type="ECO:0000259" key="10">
    <source>
        <dbReference type="PROSITE" id="PS51293"/>
    </source>
</evidence>
<dbReference type="SMART" id="SM00439">
    <property type="entry name" value="BAH"/>
    <property type="match status" value="1"/>
</dbReference>
<gene>
    <name evidence="12" type="ORF">AB675_5870</name>
</gene>
<feature type="compositionally biased region" description="Basic and acidic residues" evidence="6">
    <location>
        <begin position="464"/>
        <end position="476"/>
    </location>
</feature>
<feature type="region of interest" description="Disordered" evidence="6">
    <location>
        <begin position="751"/>
        <end position="774"/>
    </location>
</feature>
<evidence type="ECO:0000256" key="3">
    <source>
        <dbReference type="ARBA" id="ARBA00022833"/>
    </source>
</evidence>
<evidence type="ECO:0000256" key="1">
    <source>
        <dbReference type="ARBA" id="ARBA00022723"/>
    </source>
</evidence>
<feature type="compositionally biased region" description="Basic residues" evidence="6">
    <location>
        <begin position="1636"/>
        <end position="1648"/>
    </location>
</feature>
<dbReference type="PROSITE" id="PS51293">
    <property type="entry name" value="SANT"/>
    <property type="match status" value="1"/>
</dbReference>
<dbReference type="InterPro" id="IPR034732">
    <property type="entry name" value="EPHD"/>
</dbReference>
<dbReference type="Pfam" id="PF13832">
    <property type="entry name" value="zf-HC5HC2H_2"/>
    <property type="match status" value="1"/>
</dbReference>
<keyword evidence="2 5" id="KW-0863">Zinc-finger</keyword>
<keyword evidence="4" id="KW-0539">Nucleus</keyword>
<dbReference type="PANTHER" id="PTHR47672">
    <property type="entry name" value="E3 UBIQUITIN-PROTEIN LIGASE SNT2"/>
    <property type="match status" value="1"/>
</dbReference>
<dbReference type="InterPro" id="IPR029617">
    <property type="entry name" value="Snt2"/>
</dbReference>
<dbReference type="GO" id="GO:0036205">
    <property type="term" value="P:histone catabolic process"/>
    <property type="evidence" value="ECO:0007669"/>
    <property type="project" value="TreeGrafter"/>
</dbReference>
<dbReference type="CDD" id="cd15497">
    <property type="entry name" value="PHD1_Snt2p_like"/>
    <property type="match status" value="1"/>
</dbReference>
<keyword evidence="1" id="KW-0479">Metal-binding</keyword>
<dbReference type="PROSITE" id="PS51038">
    <property type="entry name" value="BAH"/>
    <property type="match status" value="1"/>
</dbReference>
<dbReference type="SUPFAM" id="SSF57903">
    <property type="entry name" value="FYVE/PHD zinc finger"/>
    <property type="match status" value="2"/>
</dbReference>
<feature type="compositionally biased region" description="Low complexity" evidence="6">
    <location>
        <begin position="1255"/>
        <end position="1267"/>
    </location>
</feature>
<evidence type="ECO:0000256" key="2">
    <source>
        <dbReference type="ARBA" id="ARBA00022771"/>
    </source>
</evidence>
<dbReference type="GO" id="GO:0003682">
    <property type="term" value="F:chromatin binding"/>
    <property type="evidence" value="ECO:0007669"/>
    <property type="project" value="InterPro"/>
</dbReference>
<dbReference type="InterPro" id="IPR019787">
    <property type="entry name" value="Znf_PHD-finger"/>
</dbReference>
<dbReference type="InterPro" id="IPR043151">
    <property type="entry name" value="BAH_sf"/>
</dbReference>
<feature type="region of interest" description="Disordered" evidence="6">
    <location>
        <begin position="1338"/>
        <end position="1648"/>
    </location>
</feature>
<feature type="domain" description="BAH" evidence="8">
    <location>
        <begin position="219"/>
        <end position="337"/>
    </location>
</feature>
<feature type="compositionally biased region" description="Basic and acidic residues" evidence="6">
    <location>
        <begin position="1306"/>
        <end position="1318"/>
    </location>
</feature>
<dbReference type="FunFam" id="2.30.30.490:FF:000018">
    <property type="entry name" value="Lid2 complex component snt2"/>
    <property type="match status" value="1"/>
</dbReference>
<feature type="domain" description="PHD-type" evidence="11">
    <location>
        <begin position="1074"/>
        <end position="1193"/>
    </location>
</feature>
<feature type="compositionally biased region" description="Pro residues" evidence="6">
    <location>
        <begin position="22"/>
        <end position="37"/>
    </location>
</feature>
<feature type="compositionally biased region" description="Acidic residues" evidence="6">
    <location>
        <begin position="446"/>
        <end position="457"/>
    </location>
</feature>
<evidence type="ECO:0000313" key="13">
    <source>
        <dbReference type="Proteomes" id="UP000038010"/>
    </source>
</evidence>
<dbReference type="PROSITE" id="PS51805">
    <property type="entry name" value="EPHD"/>
    <property type="match status" value="1"/>
</dbReference>
<dbReference type="OrthoDB" id="336088at2759"/>
<dbReference type="EMBL" id="LFJN01000017">
    <property type="protein sequence ID" value="KPI38784.1"/>
    <property type="molecule type" value="Genomic_DNA"/>
</dbReference>
<proteinExistence type="predicted"/>
<evidence type="ECO:0000259" key="8">
    <source>
        <dbReference type="PROSITE" id="PS51038"/>
    </source>
</evidence>
<evidence type="ECO:0000259" key="9">
    <source>
        <dbReference type="PROSITE" id="PS51156"/>
    </source>
</evidence>
<dbReference type="Gene3D" id="2.30.30.490">
    <property type="match status" value="1"/>
</dbReference>
<feature type="domain" description="ELM2" evidence="9">
    <location>
        <begin position="514"/>
        <end position="685"/>
    </location>
</feature>
<dbReference type="GO" id="GO:0008270">
    <property type="term" value="F:zinc ion binding"/>
    <property type="evidence" value="ECO:0007669"/>
    <property type="project" value="UniProtKB-KW"/>
</dbReference>
<dbReference type="SMART" id="SM00249">
    <property type="entry name" value="PHD"/>
    <property type="match status" value="3"/>
</dbReference>
<feature type="compositionally biased region" description="Polar residues" evidence="6">
    <location>
        <begin position="58"/>
        <end position="74"/>
    </location>
</feature>
<feature type="compositionally biased region" description="Basic residues" evidence="6">
    <location>
        <begin position="1614"/>
        <end position="1623"/>
    </location>
</feature>
<dbReference type="RefSeq" id="XP_017998747.1">
    <property type="nucleotide sequence ID" value="XM_018146115.1"/>
</dbReference>
<dbReference type="InterPro" id="IPR013083">
    <property type="entry name" value="Znf_RING/FYVE/PHD"/>
</dbReference>
<evidence type="ECO:0000313" key="12">
    <source>
        <dbReference type="EMBL" id="KPI38784.1"/>
    </source>
</evidence>
<feature type="domain" description="SANT" evidence="10">
    <location>
        <begin position="696"/>
        <end position="741"/>
    </location>
</feature>
<name>A0A0N1H2M4_9EURO</name>
<dbReference type="InterPro" id="IPR001025">
    <property type="entry name" value="BAH_dom"/>
</dbReference>
<dbReference type="Pfam" id="PF01426">
    <property type="entry name" value="BAH"/>
    <property type="match status" value="1"/>
</dbReference>
<feature type="region of interest" description="Disordered" evidence="6">
    <location>
        <begin position="1"/>
        <end position="95"/>
    </location>
</feature>
<dbReference type="GeneID" id="28737995"/>